<accession>A0ACC4APV2</accession>
<dbReference type="EMBL" id="RCHU02000017">
    <property type="protein sequence ID" value="KAL3568273.1"/>
    <property type="molecule type" value="Genomic_DNA"/>
</dbReference>
<organism evidence="1 2">
    <name type="scientific">Populus alba</name>
    <name type="common">White poplar</name>
    <dbReference type="NCBI Taxonomy" id="43335"/>
    <lineage>
        <taxon>Eukaryota</taxon>
        <taxon>Viridiplantae</taxon>
        <taxon>Streptophyta</taxon>
        <taxon>Embryophyta</taxon>
        <taxon>Tracheophyta</taxon>
        <taxon>Spermatophyta</taxon>
        <taxon>Magnoliopsida</taxon>
        <taxon>eudicotyledons</taxon>
        <taxon>Gunneridae</taxon>
        <taxon>Pentapetalae</taxon>
        <taxon>rosids</taxon>
        <taxon>fabids</taxon>
        <taxon>Malpighiales</taxon>
        <taxon>Salicaceae</taxon>
        <taxon>Saliceae</taxon>
        <taxon>Populus</taxon>
    </lineage>
</organism>
<comment type="caution">
    <text evidence="1">The sequence shown here is derived from an EMBL/GenBank/DDBJ whole genome shotgun (WGS) entry which is preliminary data.</text>
</comment>
<reference evidence="1 2" key="1">
    <citation type="journal article" date="2024" name="Plant Biotechnol. J.">
        <title>Genome and CRISPR/Cas9 system of a widespread forest tree (Populus alba) in the world.</title>
        <authorList>
            <person name="Liu Y.J."/>
            <person name="Jiang P.F."/>
            <person name="Han X.M."/>
            <person name="Li X.Y."/>
            <person name="Wang H.M."/>
            <person name="Wang Y.J."/>
            <person name="Wang X.X."/>
            <person name="Zeng Q.Y."/>
        </authorList>
    </citation>
    <scope>NUCLEOTIDE SEQUENCE [LARGE SCALE GENOMIC DNA]</scope>
    <source>
        <strain evidence="2">cv. PAL-ZL1</strain>
    </source>
</reference>
<keyword evidence="2" id="KW-1185">Reference proteome</keyword>
<evidence type="ECO:0000313" key="2">
    <source>
        <dbReference type="Proteomes" id="UP000309997"/>
    </source>
</evidence>
<proteinExistence type="predicted"/>
<sequence>MAVVPICYKIPCKDHTLSTRNSARQHERGLLCACSAFAQGGSYLSISSDVQRNWPVIYTTADVLEKVKTRGGTNASKGTILNQGLLKFQSVMDVPHLHKIHRTSRENLSVACYASKSGTNEKQLRLLDSYFGKLQDNGSEPSSDSCNERTDCLDTRVQINVKEELEYLNTYLDKLDKDANLENNVSSTFNDEATEENPILKPISVSKESRRDNEERLRSFRKLRNQYVESGSRRSEALEQNYETSYFYLIGTLASINIAVFLFEIASPVRNSEFALFSLPLLYGAKINDLILIGEWWRLVTPMFLHSGAFHVVLGSWSLLTFGPEVCRGYGSFTFFLIYVLGGISGNLTSFLHTPEPTVGGTGPVFAIIGAWLIYQNQNKDVISKDDFDRMFQKAVITTAASFILSHFGPIDDWTHLGAVLTGIVYGFFTCATLQLDDASSRSGQDEGIALVKRHADPCWSVDKYINGEQNHPHLGGNPATIFMLMYALISGVSGVSSMLVGFVHLRAWRNDSLASASAMAIISWAITALAFGFECKQILLGGHRGERLKTLEALIIISLLSQFLYVVVLHAGFFRIRYGPVYHNYGSDSVGDIPVGNEPHMSST</sequence>
<evidence type="ECO:0000313" key="1">
    <source>
        <dbReference type="EMBL" id="KAL3568273.1"/>
    </source>
</evidence>
<dbReference type="Proteomes" id="UP000309997">
    <property type="component" value="Unassembled WGS sequence"/>
</dbReference>
<protein>
    <submittedName>
        <fullName evidence="1">Uncharacterized protein</fullName>
    </submittedName>
</protein>
<name>A0ACC4APV2_POPAL</name>
<gene>
    <name evidence="1" type="ORF">D5086_030924</name>
</gene>